<comment type="catalytic activity">
    <reaction evidence="16">
        <text>(3S)-3-hydroxybutanoyl-CoA = (3R)-3-hydroxybutanoyl-CoA</text>
        <dbReference type="Rhea" id="RHEA:21760"/>
        <dbReference type="ChEBI" id="CHEBI:57315"/>
        <dbReference type="ChEBI" id="CHEBI:57316"/>
        <dbReference type="EC" id="5.1.2.3"/>
    </reaction>
</comment>
<dbReference type="InterPro" id="IPR006180">
    <property type="entry name" value="3-OHacyl-CoA_DH_CS"/>
</dbReference>
<reference evidence="22" key="1">
    <citation type="submission" date="2019-09" db="EMBL/GenBank/DDBJ databases">
        <title>Draft genome information of white flower Hibiscus syriacus.</title>
        <authorList>
            <person name="Kim Y.-M."/>
        </authorList>
    </citation>
    <scope>NUCLEOTIDE SEQUENCE [LARGE SCALE GENOMIC DNA]</scope>
    <source>
        <strain evidence="22">YM2019G1</strain>
    </source>
</reference>
<evidence type="ECO:0000256" key="4">
    <source>
        <dbReference type="ARBA" id="ARBA00005005"/>
    </source>
</evidence>
<dbReference type="InterPro" id="IPR006176">
    <property type="entry name" value="3-OHacyl-CoA_DH_NAD-bd"/>
</dbReference>
<dbReference type="EMBL" id="VEPZ02001470">
    <property type="protein sequence ID" value="KAE8671391.1"/>
    <property type="molecule type" value="Genomic_DNA"/>
</dbReference>
<evidence type="ECO:0000256" key="3">
    <source>
        <dbReference type="ARBA" id="ARBA00004275"/>
    </source>
</evidence>
<keyword evidence="14" id="KW-0456">Lyase</keyword>
<dbReference type="GO" id="GO:0070403">
    <property type="term" value="F:NAD+ binding"/>
    <property type="evidence" value="ECO:0007669"/>
    <property type="project" value="InterPro"/>
</dbReference>
<comment type="subcellular location">
    <subcellularLocation>
        <location evidence="3">Peroxisome</location>
    </subcellularLocation>
</comment>
<comment type="similarity">
    <text evidence="5">In the central section; belongs to the 3-hydroxyacyl-CoA dehydrogenase family.</text>
</comment>
<dbReference type="InterPro" id="IPR036291">
    <property type="entry name" value="NAD(P)-bd_dom_sf"/>
</dbReference>
<dbReference type="SUPFAM" id="SSF51735">
    <property type="entry name" value="NAD(P)-binding Rossmann-fold domains"/>
    <property type="match status" value="1"/>
</dbReference>
<keyword evidence="19" id="KW-1133">Transmembrane helix</keyword>
<dbReference type="Pfam" id="PF00725">
    <property type="entry name" value="3HCDH"/>
    <property type="match status" value="2"/>
</dbReference>
<evidence type="ECO:0000256" key="7">
    <source>
        <dbReference type="ARBA" id="ARBA00011245"/>
    </source>
</evidence>
<evidence type="ECO:0000256" key="13">
    <source>
        <dbReference type="ARBA" id="ARBA00023235"/>
    </source>
</evidence>
<dbReference type="GO" id="GO:0003857">
    <property type="term" value="F:(3S)-3-hydroxyacyl-CoA dehydrogenase (NAD+) activity"/>
    <property type="evidence" value="ECO:0007669"/>
    <property type="project" value="TreeGrafter"/>
</dbReference>
<evidence type="ECO:0000259" key="21">
    <source>
        <dbReference type="Pfam" id="PF02737"/>
    </source>
</evidence>
<evidence type="ECO:0000313" key="23">
    <source>
        <dbReference type="Proteomes" id="UP000436088"/>
    </source>
</evidence>
<evidence type="ECO:0000256" key="9">
    <source>
        <dbReference type="ARBA" id="ARBA00023002"/>
    </source>
</evidence>
<evidence type="ECO:0000256" key="18">
    <source>
        <dbReference type="ARBA" id="ARBA00023717"/>
    </source>
</evidence>
<dbReference type="FunFam" id="3.90.226.10:FF:000025">
    <property type="entry name" value="Peroxisomal fatty acid beta-oxidation multifunctional protein"/>
    <property type="match status" value="1"/>
</dbReference>
<evidence type="ECO:0000256" key="12">
    <source>
        <dbReference type="ARBA" id="ARBA00023140"/>
    </source>
</evidence>
<dbReference type="Pfam" id="PF00378">
    <property type="entry name" value="ECH_1"/>
    <property type="match status" value="1"/>
</dbReference>
<feature type="domain" description="3-hydroxyacyl-CoA dehydrogenase C-terminal" evidence="20">
    <location>
        <begin position="626"/>
        <end position="702"/>
    </location>
</feature>
<evidence type="ECO:0000256" key="8">
    <source>
        <dbReference type="ARBA" id="ARBA00022832"/>
    </source>
</evidence>
<dbReference type="SUPFAM" id="SSF48179">
    <property type="entry name" value="6-phosphogluconate dehydrogenase C-terminal domain-like"/>
    <property type="match status" value="2"/>
</dbReference>
<dbReference type="Gene3D" id="3.90.226.10">
    <property type="entry name" value="2-enoyl-CoA Hydratase, Chain A, domain 1"/>
    <property type="match status" value="1"/>
</dbReference>
<evidence type="ECO:0000256" key="19">
    <source>
        <dbReference type="SAM" id="Phobius"/>
    </source>
</evidence>
<dbReference type="Proteomes" id="UP000436088">
    <property type="component" value="Unassembled WGS sequence"/>
</dbReference>
<keyword evidence="23" id="KW-1185">Reference proteome</keyword>
<dbReference type="AlphaFoldDB" id="A0A6A2X7W5"/>
<evidence type="ECO:0000256" key="16">
    <source>
        <dbReference type="ARBA" id="ARBA00023701"/>
    </source>
</evidence>
<dbReference type="Pfam" id="PF02737">
    <property type="entry name" value="3HCDH_N"/>
    <property type="match status" value="1"/>
</dbReference>
<dbReference type="UniPathway" id="UPA00659"/>
<sequence length="724" mass="78891">MSQTRVTMELVNDAVAVITILNPPVNAMTIPVIAGLMEKFDEASRRNDVKAVVLTGNGGRFSGGFDINVFQKVHETGDASVMPDVSVDLVLNAIEECKKPVVAAVEGLALGGGLELAIACHGRIASPKAQLGLPELSLGVIPGLGGTQRLPRLIGLQKAIEIMLSSKPIMSEGGKKLGLIDAIVPSEELLKVSCRWALDIAEKRKPWTRSLHRTDKIGSVSEAKEVIRIARQQTRRTAPNLPQHQACLDVIEEGIVHGGCHGILKEVKVAKKLVLQDTAKGLVHSFFARRATSKVPNVTDLGLKPRQIKKVAIIGGGLMGSGIATALTVSNIFVLLKEVNPEYLQKGIKTIHENVGALVSREKLTKDESEKALSMLKGVLDYSEFKDVDMVIEAVVENVPLKQRIFSEIEKACPPHCILATNTSTIDLNLVAEKTKSPDRVVGAHFFSPAHVMPLLEIVRTQKTSPQAILDLVAMGKVIKKVPVVVGNCTGFAVNRTFFPYSQGAHLLVNLGVDLFRIDRVISNFGIPIGPFQLQDVSGYGVFLAVWEEFSKSFPDRVFISPLIELLMKNGRNGKINGKGYYSYEKGSKTKPDPSIFPIIEECRQQTKLMPGGKPITVTDKQILEMVLFPVVNEACRVLDEGVVVQPSHLDTASVLGMSFPSYRGGIVFWADTIGAKHVYESLKKWSEMYGSFYKPSKYLEERAIKDIPLSATPTSSTSSKSRL</sequence>
<dbReference type="Gene3D" id="1.10.1040.50">
    <property type="match status" value="1"/>
</dbReference>
<comment type="catalytic activity">
    <reaction evidence="1">
        <text>a (3Z)-enoyl-CoA = a 4-saturated (2E)-enoyl-CoA</text>
        <dbReference type="Rhea" id="RHEA:45900"/>
        <dbReference type="ChEBI" id="CHEBI:85097"/>
        <dbReference type="ChEBI" id="CHEBI:85489"/>
        <dbReference type="EC" id="5.3.3.8"/>
    </reaction>
</comment>
<evidence type="ECO:0000256" key="17">
    <source>
        <dbReference type="ARBA" id="ARBA00023709"/>
    </source>
</evidence>
<dbReference type="PANTHER" id="PTHR23309:SF49">
    <property type="entry name" value="PEROXISOMAL BIFUNCTIONAL ENZYME"/>
    <property type="match status" value="1"/>
</dbReference>
<keyword evidence="19" id="KW-0812">Transmembrane</keyword>
<evidence type="ECO:0000256" key="2">
    <source>
        <dbReference type="ARBA" id="ARBA00000765"/>
    </source>
</evidence>
<comment type="catalytic activity">
    <reaction evidence="17">
        <text>a (3S)-3-hydroxyacyl-CoA = a (2E)-enoyl-CoA + H2O</text>
        <dbReference type="Rhea" id="RHEA:16105"/>
        <dbReference type="ChEBI" id="CHEBI:15377"/>
        <dbReference type="ChEBI" id="CHEBI:57318"/>
        <dbReference type="ChEBI" id="CHEBI:58856"/>
        <dbReference type="EC" id="4.2.1.17"/>
    </reaction>
</comment>
<feature type="domain" description="3-hydroxyacyl-CoA dehydrogenase NAD binding" evidence="21">
    <location>
        <begin position="310"/>
        <end position="488"/>
    </location>
</feature>
<keyword evidence="15" id="KW-0511">Multifunctional enzyme</keyword>
<accession>A0A6A2X7W5</accession>
<dbReference type="InterPro" id="IPR001753">
    <property type="entry name" value="Enoyl-CoA_hydra/iso"/>
</dbReference>
<keyword evidence="11" id="KW-0443">Lipid metabolism</keyword>
<evidence type="ECO:0000256" key="11">
    <source>
        <dbReference type="ARBA" id="ARBA00023098"/>
    </source>
</evidence>
<comment type="catalytic activity">
    <reaction evidence="18">
        <text>a 4-saturated-(3S)-3-hydroxyacyl-CoA = a (3E)-enoyl-CoA + H2O</text>
        <dbReference type="Rhea" id="RHEA:20724"/>
        <dbReference type="ChEBI" id="CHEBI:15377"/>
        <dbReference type="ChEBI" id="CHEBI:58521"/>
        <dbReference type="ChEBI" id="CHEBI:137480"/>
        <dbReference type="EC" id="4.2.1.17"/>
    </reaction>
</comment>
<dbReference type="CDD" id="cd06558">
    <property type="entry name" value="crotonase-like"/>
    <property type="match status" value="1"/>
</dbReference>
<keyword evidence="8" id="KW-0276">Fatty acid metabolism</keyword>
<dbReference type="GO" id="GO:0004165">
    <property type="term" value="F:delta(3)-delta(2)-enoyl-CoA isomerase activity"/>
    <property type="evidence" value="ECO:0007669"/>
    <property type="project" value="UniProtKB-EC"/>
</dbReference>
<dbReference type="GO" id="GO:0004300">
    <property type="term" value="F:enoyl-CoA hydratase activity"/>
    <property type="evidence" value="ECO:0007669"/>
    <property type="project" value="UniProtKB-EC"/>
</dbReference>
<evidence type="ECO:0000256" key="14">
    <source>
        <dbReference type="ARBA" id="ARBA00023239"/>
    </source>
</evidence>
<dbReference type="FunFam" id="3.40.50.720:FF:000009">
    <property type="entry name" value="Fatty oxidation complex, alpha subunit"/>
    <property type="match status" value="1"/>
</dbReference>
<evidence type="ECO:0000256" key="5">
    <source>
        <dbReference type="ARBA" id="ARBA00007005"/>
    </source>
</evidence>
<evidence type="ECO:0000259" key="20">
    <source>
        <dbReference type="Pfam" id="PF00725"/>
    </source>
</evidence>
<feature type="transmembrane region" description="Helical" evidence="19">
    <location>
        <begin position="311"/>
        <end position="336"/>
    </location>
</feature>
<keyword evidence="10" id="KW-0520">NAD</keyword>
<comment type="pathway">
    <text evidence="4">Lipid metabolism; fatty acid beta-oxidation.</text>
</comment>
<dbReference type="SUPFAM" id="SSF52096">
    <property type="entry name" value="ClpP/crotonase"/>
    <property type="match status" value="1"/>
</dbReference>
<organism evidence="22 23">
    <name type="scientific">Hibiscus syriacus</name>
    <name type="common">Rose of Sharon</name>
    <dbReference type="NCBI Taxonomy" id="106335"/>
    <lineage>
        <taxon>Eukaryota</taxon>
        <taxon>Viridiplantae</taxon>
        <taxon>Streptophyta</taxon>
        <taxon>Embryophyta</taxon>
        <taxon>Tracheophyta</taxon>
        <taxon>Spermatophyta</taxon>
        <taxon>Magnoliopsida</taxon>
        <taxon>eudicotyledons</taxon>
        <taxon>Gunneridae</taxon>
        <taxon>Pentapetalae</taxon>
        <taxon>rosids</taxon>
        <taxon>malvids</taxon>
        <taxon>Malvales</taxon>
        <taxon>Malvaceae</taxon>
        <taxon>Malvoideae</taxon>
        <taxon>Hibiscus</taxon>
    </lineage>
</organism>
<dbReference type="Gene3D" id="3.40.50.720">
    <property type="entry name" value="NAD(P)-binding Rossmann-like Domain"/>
    <property type="match status" value="1"/>
</dbReference>
<dbReference type="PANTHER" id="PTHR23309">
    <property type="entry name" value="3-HYDROXYACYL-COA DEHYROGENASE"/>
    <property type="match status" value="1"/>
</dbReference>
<evidence type="ECO:0000313" key="22">
    <source>
        <dbReference type="EMBL" id="KAE8671391.1"/>
    </source>
</evidence>
<dbReference type="OrthoDB" id="2018133at2759"/>
<name>A0A6A2X7W5_HIBSY</name>
<evidence type="ECO:0000256" key="6">
    <source>
        <dbReference type="ARBA" id="ARBA00008750"/>
    </source>
</evidence>
<keyword evidence="9" id="KW-0560">Oxidoreductase</keyword>
<keyword evidence="12" id="KW-0576">Peroxisome</keyword>
<comment type="caution">
    <text evidence="22">The sequence shown here is derived from an EMBL/GenBank/DDBJ whole genome shotgun (WGS) entry which is preliminary data.</text>
</comment>
<comment type="similarity">
    <text evidence="6">In the N-terminal section; belongs to the enoyl-CoA hydratase/isomerase family.</text>
</comment>
<gene>
    <name evidence="22" type="ORF">F3Y22_tig00111954pilonHSYRG00013</name>
</gene>
<dbReference type="PROSITE" id="PS00067">
    <property type="entry name" value="3HCDH"/>
    <property type="match status" value="1"/>
</dbReference>
<keyword evidence="13" id="KW-0413">Isomerase</keyword>
<comment type="catalytic activity">
    <reaction evidence="2">
        <text>a (3E)-enoyl-CoA = a 4-saturated (2E)-enoyl-CoA</text>
        <dbReference type="Rhea" id="RHEA:45228"/>
        <dbReference type="ChEBI" id="CHEBI:58521"/>
        <dbReference type="ChEBI" id="CHEBI:85097"/>
        <dbReference type="EC" id="5.3.3.8"/>
    </reaction>
</comment>
<dbReference type="GO" id="GO:0006635">
    <property type="term" value="P:fatty acid beta-oxidation"/>
    <property type="evidence" value="ECO:0007669"/>
    <property type="project" value="UniProtKB-UniPathway"/>
</dbReference>
<dbReference type="InterPro" id="IPR006108">
    <property type="entry name" value="3HC_DH_C"/>
</dbReference>
<dbReference type="FunFam" id="1.10.1040.50:FF:000004">
    <property type="entry name" value="Peroxisomal fatty acid beta-oxidation multifunctional protein"/>
    <property type="match status" value="1"/>
</dbReference>
<dbReference type="InterPro" id="IPR008927">
    <property type="entry name" value="6-PGluconate_DH-like_C_sf"/>
</dbReference>
<dbReference type="GO" id="GO:0008692">
    <property type="term" value="F:3-hydroxybutyryl-CoA epimerase activity"/>
    <property type="evidence" value="ECO:0007669"/>
    <property type="project" value="UniProtKB-EC"/>
</dbReference>
<evidence type="ECO:0000256" key="10">
    <source>
        <dbReference type="ARBA" id="ARBA00023027"/>
    </source>
</evidence>
<feature type="domain" description="3-hydroxyacyl-CoA dehydrogenase C-terminal" evidence="20">
    <location>
        <begin position="491"/>
        <end position="584"/>
    </location>
</feature>
<protein>
    <submittedName>
        <fullName evidence="22">Glyoxysomal fatty acid beta-oxidation multifunctional protein MFP-a</fullName>
    </submittedName>
</protein>
<proteinExistence type="inferred from homology"/>
<comment type="subunit">
    <text evidence="7">Monomer.</text>
</comment>
<dbReference type="InterPro" id="IPR029045">
    <property type="entry name" value="ClpP/crotonase-like_dom_sf"/>
</dbReference>
<keyword evidence="19" id="KW-0472">Membrane</keyword>
<evidence type="ECO:0000256" key="1">
    <source>
        <dbReference type="ARBA" id="ARBA00000452"/>
    </source>
</evidence>
<dbReference type="GO" id="GO:0005777">
    <property type="term" value="C:peroxisome"/>
    <property type="evidence" value="ECO:0007669"/>
    <property type="project" value="UniProtKB-SubCell"/>
</dbReference>
<evidence type="ECO:0000256" key="15">
    <source>
        <dbReference type="ARBA" id="ARBA00023268"/>
    </source>
</evidence>